<evidence type="ECO:0000313" key="3">
    <source>
        <dbReference type="Proteomes" id="UP000180088"/>
    </source>
</evidence>
<dbReference type="RefSeq" id="WP_071113457.1">
    <property type="nucleotide sequence ID" value="NZ_MKCS01000004.1"/>
</dbReference>
<gene>
    <name evidence="2" type="ORF">BI344_17775</name>
    <name evidence="1" type="ORF">BI347_21695</name>
</gene>
<dbReference type="AlphaFoldDB" id="A0A1S1WT34"/>
<accession>A0A1S1WT34</accession>
<evidence type="ECO:0000313" key="4">
    <source>
        <dbReference type="Proteomes" id="UP000180280"/>
    </source>
</evidence>
<comment type="caution">
    <text evidence="1">The sequence shown here is derived from an EMBL/GenBank/DDBJ whole genome shotgun (WGS) entry which is preliminary data.</text>
</comment>
<name>A0A1S1WT34_9NEIS</name>
<dbReference type="EMBL" id="MKCS01000004">
    <property type="protein sequence ID" value="OHX10401.1"/>
    <property type="molecule type" value="Genomic_DNA"/>
</dbReference>
<dbReference type="Proteomes" id="UP000180088">
    <property type="component" value="Unassembled WGS sequence"/>
</dbReference>
<evidence type="ECO:0000313" key="1">
    <source>
        <dbReference type="EMBL" id="OHX10401.1"/>
    </source>
</evidence>
<sequence length="123" mass="13348">MIFDSHTRIHIEQPGKPRLYQLYELPGYETIGVVTLGSRAGALVRNWNSGIYYMATAGVLRLLDQRRIKAALGISNGAGAPARLNGGGRKNVYLDAESIKIARQLGNGNLSEGIRIALKQTKG</sequence>
<reference evidence="3 4" key="1">
    <citation type="submission" date="2016-09" db="EMBL/GenBank/DDBJ databases">
        <title>Chromobacterium muskegensis sp. nov., an insecticidal bacterium isolated from Sphagnum bogs.</title>
        <authorList>
            <person name="Sparks M.E."/>
            <person name="Blackburn M.B."/>
            <person name="Gundersen-Rindal D.E."/>
            <person name="Mitchell A."/>
            <person name="Farrar R."/>
            <person name="Kuhar D."/>
        </authorList>
    </citation>
    <scope>NUCLEOTIDE SEQUENCE [LARGE SCALE GENOMIC DNA]</scope>
    <source>
        <strain evidence="2 4">14B-1</strain>
        <strain evidence="1 3">37-2</strain>
    </source>
</reference>
<proteinExistence type="predicted"/>
<protein>
    <submittedName>
        <fullName evidence="1">Uncharacterized protein</fullName>
    </submittedName>
</protein>
<evidence type="ECO:0000313" key="2">
    <source>
        <dbReference type="EMBL" id="OHX19554.1"/>
    </source>
</evidence>
<dbReference type="EMBL" id="MKCT01000032">
    <property type="protein sequence ID" value="OHX19554.1"/>
    <property type="molecule type" value="Genomic_DNA"/>
</dbReference>
<keyword evidence="4" id="KW-1185">Reference proteome</keyword>
<dbReference type="OrthoDB" id="7069372at2"/>
<organism evidence="1 3">
    <name type="scientific">Chromobacterium sphagni</name>
    <dbReference type="NCBI Taxonomy" id="1903179"/>
    <lineage>
        <taxon>Bacteria</taxon>
        <taxon>Pseudomonadati</taxon>
        <taxon>Pseudomonadota</taxon>
        <taxon>Betaproteobacteria</taxon>
        <taxon>Neisseriales</taxon>
        <taxon>Chromobacteriaceae</taxon>
        <taxon>Chromobacterium</taxon>
    </lineage>
</organism>
<dbReference type="Proteomes" id="UP000180280">
    <property type="component" value="Unassembled WGS sequence"/>
</dbReference>